<evidence type="ECO:0000313" key="1">
    <source>
        <dbReference type="EMBL" id="TKR86665.1"/>
    </source>
</evidence>
<name>A0A4V6XWD7_STECR</name>
<evidence type="ECO:0000313" key="2">
    <source>
        <dbReference type="Proteomes" id="UP000298663"/>
    </source>
</evidence>
<sequence>MIHMLLFRFREARSAQAMRDVGAKRICQRRRLEICQGKARSRHQTVMCFSGICPGQSKRPERGFEDQWNITKDKKF</sequence>
<proteinExistence type="predicted"/>
<dbReference type="Proteomes" id="UP000298663">
    <property type="component" value="Unassembled WGS sequence"/>
</dbReference>
<organism evidence="1 2">
    <name type="scientific">Steinernema carpocapsae</name>
    <name type="common">Entomopathogenic nematode</name>
    <dbReference type="NCBI Taxonomy" id="34508"/>
    <lineage>
        <taxon>Eukaryota</taxon>
        <taxon>Metazoa</taxon>
        <taxon>Ecdysozoa</taxon>
        <taxon>Nematoda</taxon>
        <taxon>Chromadorea</taxon>
        <taxon>Rhabditida</taxon>
        <taxon>Tylenchina</taxon>
        <taxon>Panagrolaimomorpha</taxon>
        <taxon>Strongyloidoidea</taxon>
        <taxon>Steinernematidae</taxon>
        <taxon>Steinernema</taxon>
    </lineage>
</organism>
<reference evidence="1 2" key="2">
    <citation type="journal article" date="2019" name="G3 (Bethesda)">
        <title>Hybrid Assembly of the Genome of the Entomopathogenic Nematode Steinernema carpocapsae Identifies the X-Chromosome.</title>
        <authorList>
            <person name="Serra L."/>
            <person name="Macchietto M."/>
            <person name="Macias-Munoz A."/>
            <person name="McGill C.J."/>
            <person name="Rodriguez I.M."/>
            <person name="Rodriguez B."/>
            <person name="Murad R."/>
            <person name="Mortazavi A."/>
        </authorList>
    </citation>
    <scope>NUCLEOTIDE SEQUENCE [LARGE SCALE GENOMIC DNA]</scope>
    <source>
        <strain evidence="1 2">ALL</strain>
    </source>
</reference>
<comment type="caution">
    <text evidence="1">The sequence shown here is derived from an EMBL/GenBank/DDBJ whole genome shotgun (WGS) entry which is preliminary data.</text>
</comment>
<protein>
    <submittedName>
        <fullName evidence="1">Uncharacterized protein</fullName>
    </submittedName>
</protein>
<dbReference type="EMBL" id="AZBU02000003">
    <property type="protein sequence ID" value="TKR86665.1"/>
    <property type="molecule type" value="Genomic_DNA"/>
</dbReference>
<accession>A0A4V6XWD7</accession>
<gene>
    <name evidence="1" type="ORF">L596_011210</name>
</gene>
<dbReference type="AlphaFoldDB" id="A0A4V6XWD7"/>
<reference evidence="1 2" key="1">
    <citation type="journal article" date="2015" name="Genome Biol.">
        <title>Comparative genomics of Steinernema reveals deeply conserved gene regulatory networks.</title>
        <authorList>
            <person name="Dillman A.R."/>
            <person name="Macchietto M."/>
            <person name="Porter C.F."/>
            <person name="Rogers A."/>
            <person name="Williams B."/>
            <person name="Antoshechkin I."/>
            <person name="Lee M.M."/>
            <person name="Goodwin Z."/>
            <person name="Lu X."/>
            <person name="Lewis E.E."/>
            <person name="Goodrich-Blair H."/>
            <person name="Stock S.P."/>
            <person name="Adams B.J."/>
            <person name="Sternberg P.W."/>
            <person name="Mortazavi A."/>
        </authorList>
    </citation>
    <scope>NUCLEOTIDE SEQUENCE [LARGE SCALE GENOMIC DNA]</scope>
    <source>
        <strain evidence="1 2">ALL</strain>
    </source>
</reference>
<keyword evidence="2" id="KW-1185">Reference proteome</keyword>